<accession>A0A3D9JTH8</accession>
<sequence>MRDLGVETDQTVPANTYKERSSKRKHKGAAFFFVILWIALIAGGVYGTKWYSDRIQQQVSAKLEHQTAAQIATMQQDYEGRIAKLETGFQEQMKQLESQVQTLNELLTFAKDNADTKTDNSNKLYTQLAEVKKQLNELKKSLDVLK</sequence>
<evidence type="ECO:0000256" key="1">
    <source>
        <dbReference type="SAM" id="Coils"/>
    </source>
</evidence>
<dbReference type="AlphaFoldDB" id="A0A3D9JTH8"/>
<dbReference type="Proteomes" id="UP000256977">
    <property type="component" value="Unassembled WGS sequence"/>
</dbReference>
<keyword evidence="4" id="KW-1185">Reference proteome</keyword>
<reference evidence="3 4" key="1">
    <citation type="submission" date="2018-07" db="EMBL/GenBank/DDBJ databases">
        <title>Genomic Encyclopedia of Type Strains, Phase III (KMG-III): the genomes of soil and plant-associated and newly described type strains.</title>
        <authorList>
            <person name="Whitman W."/>
        </authorList>
    </citation>
    <scope>NUCLEOTIDE SEQUENCE [LARGE SCALE GENOMIC DNA]</scope>
    <source>
        <strain evidence="3 4">CECT 7287</strain>
    </source>
</reference>
<evidence type="ECO:0000313" key="3">
    <source>
        <dbReference type="EMBL" id="RED76746.1"/>
    </source>
</evidence>
<feature type="transmembrane region" description="Helical" evidence="2">
    <location>
        <begin position="28"/>
        <end position="47"/>
    </location>
</feature>
<keyword evidence="1" id="KW-0175">Coiled coil</keyword>
<keyword evidence="2" id="KW-0472">Membrane</keyword>
<dbReference type="EMBL" id="QRDZ01000011">
    <property type="protein sequence ID" value="RED76746.1"/>
    <property type="molecule type" value="Genomic_DNA"/>
</dbReference>
<evidence type="ECO:0000313" key="4">
    <source>
        <dbReference type="Proteomes" id="UP000256977"/>
    </source>
</evidence>
<proteinExistence type="predicted"/>
<name>A0A3D9JTH8_9BACL</name>
<gene>
    <name evidence="3" type="ORF">DFP98_111130</name>
</gene>
<keyword evidence="2" id="KW-0812">Transmembrane</keyword>
<evidence type="ECO:0000256" key="2">
    <source>
        <dbReference type="SAM" id="Phobius"/>
    </source>
</evidence>
<comment type="caution">
    <text evidence="3">The sequence shown here is derived from an EMBL/GenBank/DDBJ whole genome shotgun (WGS) entry which is preliminary data.</text>
</comment>
<protein>
    <submittedName>
        <fullName evidence="3">Uncharacterized protein</fullName>
    </submittedName>
</protein>
<dbReference type="RefSeq" id="WP_246016555.1">
    <property type="nucleotide sequence ID" value="NZ_QRDZ01000011.1"/>
</dbReference>
<keyword evidence="2" id="KW-1133">Transmembrane helix</keyword>
<organism evidence="3 4">
    <name type="scientific">Cohnella phaseoli</name>
    <dbReference type="NCBI Taxonomy" id="456490"/>
    <lineage>
        <taxon>Bacteria</taxon>
        <taxon>Bacillati</taxon>
        <taxon>Bacillota</taxon>
        <taxon>Bacilli</taxon>
        <taxon>Bacillales</taxon>
        <taxon>Paenibacillaceae</taxon>
        <taxon>Cohnella</taxon>
    </lineage>
</organism>
<feature type="coiled-coil region" evidence="1">
    <location>
        <begin position="86"/>
        <end position="141"/>
    </location>
</feature>